<feature type="transmembrane region" description="Helical" evidence="1">
    <location>
        <begin position="20"/>
        <end position="41"/>
    </location>
</feature>
<name>A0A9X3UJV6_9HYPH</name>
<organism evidence="2 3">
    <name type="scientific">Hoeflea prorocentri</name>
    <dbReference type="NCBI Taxonomy" id="1922333"/>
    <lineage>
        <taxon>Bacteria</taxon>
        <taxon>Pseudomonadati</taxon>
        <taxon>Pseudomonadota</taxon>
        <taxon>Alphaproteobacteria</taxon>
        <taxon>Hyphomicrobiales</taxon>
        <taxon>Rhizobiaceae</taxon>
        <taxon>Hoeflea</taxon>
    </lineage>
</organism>
<gene>
    <name evidence="2" type="ORF">OQ273_13230</name>
</gene>
<keyword evidence="3" id="KW-1185">Reference proteome</keyword>
<dbReference type="Pfam" id="PF07813">
    <property type="entry name" value="LTXXQ"/>
    <property type="match status" value="1"/>
</dbReference>
<keyword evidence="1" id="KW-0472">Membrane</keyword>
<proteinExistence type="predicted"/>
<dbReference type="RefSeq" id="WP_267990969.1">
    <property type="nucleotide sequence ID" value="NZ_JAPJZI010000001.1"/>
</dbReference>
<dbReference type="GO" id="GO:0042597">
    <property type="term" value="C:periplasmic space"/>
    <property type="evidence" value="ECO:0007669"/>
    <property type="project" value="InterPro"/>
</dbReference>
<dbReference type="Proteomes" id="UP001151234">
    <property type="component" value="Unassembled WGS sequence"/>
</dbReference>
<keyword evidence="1" id="KW-0812">Transmembrane</keyword>
<dbReference type="Gene3D" id="1.20.120.1490">
    <property type="match status" value="1"/>
</dbReference>
<accession>A0A9X3UJV6</accession>
<reference evidence="2" key="1">
    <citation type="submission" date="2022-11" db="EMBL/GenBank/DDBJ databases">
        <title>Draft genome sequence of Hoeflea poritis E7-10 and Hoeflea prorocentri PM5-8, separated from scleractinian coral Porites lutea and marine dinoflagellate.</title>
        <authorList>
            <person name="Zhang G."/>
            <person name="Wei Q."/>
            <person name="Cai L."/>
        </authorList>
    </citation>
    <scope>NUCLEOTIDE SEQUENCE</scope>
    <source>
        <strain evidence="2">PM5-8</strain>
    </source>
</reference>
<sequence>MSDNQQAPNDKRTKKANRIAIAVIVGAGVAAGGIFGVQAVAQTKTYGHIKLMTADRGDMQEISWGGHRRGRFANMTNAEIEEKITRAVKHLAIEIDATQEQQDKIVALVTPAAINMKTVRTEMRGTGWEFGSLLTADDVDPQAIEELRAEKLAEADEISKEWVNVITEVAMVLTPEQRETLRDHVENFRSKRGGWWRH</sequence>
<dbReference type="AlphaFoldDB" id="A0A9X3UJV6"/>
<evidence type="ECO:0000256" key="1">
    <source>
        <dbReference type="SAM" id="Phobius"/>
    </source>
</evidence>
<keyword evidence="1" id="KW-1133">Transmembrane helix</keyword>
<protein>
    <submittedName>
        <fullName evidence="2">Periplasmic heavy metal sensor</fullName>
    </submittedName>
</protein>
<evidence type="ECO:0000313" key="3">
    <source>
        <dbReference type="Proteomes" id="UP001151234"/>
    </source>
</evidence>
<dbReference type="InterPro" id="IPR012899">
    <property type="entry name" value="LTXXQ"/>
</dbReference>
<dbReference type="EMBL" id="JAPJZI010000001">
    <property type="protein sequence ID" value="MDA5399540.1"/>
    <property type="molecule type" value="Genomic_DNA"/>
</dbReference>
<comment type="caution">
    <text evidence="2">The sequence shown here is derived from an EMBL/GenBank/DDBJ whole genome shotgun (WGS) entry which is preliminary data.</text>
</comment>
<evidence type="ECO:0000313" key="2">
    <source>
        <dbReference type="EMBL" id="MDA5399540.1"/>
    </source>
</evidence>